<keyword evidence="8" id="KW-0804">Transcription</keyword>
<dbReference type="RefSeq" id="XP_008878313.1">
    <property type="nucleotide sequence ID" value="XM_008880091.1"/>
</dbReference>
<dbReference type="VEuPathDB" id="FungiDB:H310_12858"/>
<dbReference type="AlphaFoldDB" id="A0A024TI77"/>
<evidence type="ECO:0000256" key="8">
    <source>
        <dbReference type="ARBA" id="ARBA00023163"/>
    </source>
</evidence>
<comment type="subcellular location">
    <subcellularLocation>
        <location evidence="1">Nucleus</location>
    </subcellularLocation>
</comment>
<dbReference type="PANTHER" id="PTHR10625:SF5">
    <property type="entry name" value="HISTONE DEACETYLASE"/>
    <property type="match status" value="1"/>
</dbReference>
<feature type="region of interest" description="Disordered" evidence="10">
    <location>
        <begin position="1"/>
        <end position="59"/>
    </location>
</feature>
<evidence type="ECO:0000256" key="3">
    <source>
        <dbReference type="ARBA" id="ARBA00012111"/>
    </source>
</evidence>
<feature type="region of interest" description="Disordered" evidence="10">
    <location>
        <begin position="610"/>
        <end position="650"/>
    </location>
</feature>
<feature type="region of interest" description="Disordered" evidence="10">
    <location>
        <begin position="128"/>
        <end position="180"/>
    </location>
</feature>
<dbReference type="GO" id="GO:0141221">
    <property type="term" value="F:histone deacetylase activity, hydrolytic mechanism"/>
    <property type="evidence" value="ECO:0007669"/>
    <property type="project" value="UniProtKB-EC"/>
</dbReference>
<accession>A0A024TI77</accession>
<dbReference type="PRINTS" id="PR01270">
    <property type="entry name" value="HDASUPER"/>
</dbReference>
<dbReference type="InterPro" id="IPR023696">
    <property type="entry name" value="Ureohydrolase_dom_sf"/>
</dbReference>
<dbReference type="InterPro" id="IPR037138">
    <property type="entry name" value="His_deacetylse_dom_sf"/>
</dbReference>
<dbReference type="InterPro" id="IPR000286">
    <property type="entry name" value="HDACs"/>
</dbReference>
<sequence>MDNEDHARGSSPSSHKKRALASSLSSSPKTQLQHAPPLSDPLTSAVRASPGGAFRFSPMAPSSVTYSPFLMESYHFANAGNGTSTAASFSSPASFFSGCPDTASDDDIYSSLSHLPSSSISAASLTGKTMATHTHPPDRHTHARGSSFSPASRDHPLDEIDEEHDDSSDDDNEMHDSCRTDDPSSFAGLWNCLVCTRLNQNDQCVFCGQGKDAPFQPVRQVDAGATAPSEAKPTYTAIGYDDRMRLHREVQPRDLLDVHPERPDRIAAIFAQCQHDGLVQRCTHIPSVLVDRSDLLRCHDDAYLAQLDELCKLPHHHLTPDTYCCSDTGIAAHLSAGIVLSLVDKVVHNQARNGFAIVRPPGHHAESSHAMGFCMFNNVAVAAKAAVAKFGLSRVLILDWDIHHGNGTEHMFEDDPTVLYCSLHRYDNQGAFYPGTGAPNSVGSGAGAGFNVNVGWPCGGVGDAEYLAAFDSLLMPIFRAYAPELVLVSAGFDSALGDPLGRCRLTPPGYAHLTHMLSSLAGGKIVLALEGGYNLKSIAMSASACLRILLGDPVPLLPPDTGPPMASALHAIERTRRCLQPYWPCLLSVSSEDEEDADASNDDEEINDAAAMASDEDDRAEASAQGQGRRRRRTRVDSSSSSSSGEADVNAWSDEMKPVIADKMVERARRWDEWAAKVDEAARRDPQIAVDLRAKIRESKLRQPKVAAAHAKPRQRYHPYPPLSHS</sequence>
<feature type="compositionally biased region" description="Acidic residues" evidence="10">
    <location>
        <begin position="159"/>
        <end position="173"/>
    </location>
</feature>
<feature type="region of interest" description="Disordered" evidence="10">
    <location>
        <begin position="701"/>
        <end position="726"/>
    </location>
</feature>
<protein>
    <recommendedName>
        <fullName evidence="3">histone deacetylase</fullName>
        <ecNumber evidence="3">3.5.1.98</ecNumber>
    </recommendedName>
</protein>
<proteinExistence type="inferred from homology"/>
<name>A0A024TI77_9STRA</name>
<keyword evidence="6" id="KW-0156">Chromatin regulator</keyword>
<dbReference type="GeneID" id="20089908"/>
<dbReference type="STRING" id="157072.A0A024TI77"/>
<feature type="compositionally biased region" description="Low complexity" evidence="10">
    <location>
        <begin position="637"/>
        <end position="649"/>
    </location>
</feature>
<dbReference type="InterPro" id="IPR023801">
    <property type="entry name" value="His_deacetylse_dom"/>
</dbReference>
<evidence type="ECO:0000256" key="10">
    <source>
        <dbReference type="SAM" id="MobiDB-lite"/>
    </source>
</evidence>
<dbReference type="Gene3D" id="3.40.800.20">
    <property type="entry name" value="Histone deacetylase domain"/>
    <property type="match status" value="1"/>
</dbReference>
<keyword evidence="5" id="KW-0378">Hydrolase</keyword>
<keyword evidence="4" id="KW-0678">Repressor</keyword>
<evidence type="ECO:0000313" key="12">
    <source>
        <dbReference type="EMBL" id="ETV93042.1"/>
    </source>
</evidence>
<evidence type="ECO:0000256" key="1">
    <source>
        <dbReference type="ARBA" id="ARBA00004123"/>
    </source>
</evidence>
<dbReference type="GO" id="GO:0040029">
    <property type="term" value="P:epigenetic regulation of gene expression"/>
    <property type="evidence" value="ECO:0007669"/>
    <property type="project" value="TreeGrafter"/>
</dbReference>
<comment type="similarity">
    <text evidence="2">Belongs to the histone deacetylase family. HD type 2 subfamily.</text>
</comment>
<dbReference type="EMBL" id="KI913995">
    <property type="protein sequence ID" value="ETV93042.1"/>
    <property type="molecule type" value="Genomic_DNA"/>
</dbReference>
<keyword evidence="9" id="KW-0539">Nucleus</keyword>
<dbReference type="PANTHER" id="PTHR10625">
    <property type="entry name" value="HISTONE DEACETYLASE HDAC1-RELATED"/>
    <property type="match status" value="1"/>
</dbReference>
<gene>
    <name evidence="12" type="ORF">H310_12858</name>
</gene>
<dbReference type="SUPFAM" id="SSF52768">
    <property type="entry name" value="Arginase/deacetylase"/>
    <property type="match status" value="1"/>
</dbReference>
<dbReference type="GO" id="GO:0000118">
    <property type="term" value="C:histone deacetylase complex"/>
    <property type="evidence" value="ECO:0007669"/>
    <property type="project" value="TreeGrafter"/>
</dbReference>
<evidence type="ECO:0000256" key="7">
    <source>
        <dbReference type="ARBA" id="ARBA00023015"/>
    </source>
</evidence>
<dbReference type="OrthoDB" id="424012at2759"/>
<reference evidence="12" key="1">
    <citation type="submission" date="2013-12" db="EMBL/GenBank/DDBJ databases">
        <title>The Genome Sequence of Aphanomyces invadans NJM9701.</title>
        <authorList>
            <consortium name="The Broad Institute Genomics Platform"/>
            <person name="Russ C."/>
            <person name="Tyler B."/>
            <person name="van West P."/>
            <person name="Dieguez-Uribeondo J."/>
            <person name="Young S.K."/>
            <person name="Zeng Q."/>
            <person name="Gargeya S."/>
            <person name="Fitzgerald M."/>
            <person name="Abouelleil A."/>
            <person name="Alvarado L."/>
            <person name="Chapman S.B."/>
            <person name="Gainer-Dewar J."/>
            <person name="Goldberg J."/>
            <person name="Griggs A."/>
            <person name="Gujja S."/>
            <person name="Hansen M."/>
            <person name="Howarth C."/>
            <person name="Imamovic A."/>
            <person name="Ireland A."/>
            <person name="Larimer J."/>
            <person name="McCowan C."/>
            <person name="Murphy C."/>
            <person name="Pearson M."/>
            <person name="Poon T.W."/>
            <person name="Priest M."/>
            <person name="Roberts A."/>
            <person name="Saif S."/>
            <person name="Shea T."/>
            <person name="Sykes S."/>
            <person name="Wortman J."/>
            <person name="Nusbaum C."/>
            <person name="Birren B."/>
        </authorList>
    </citation>
    <scope>NUCLEOTIDE SEQUENCE [LARGE SCALE GENOMIC DNA]</scope>
    <source>
        <strain evidence="12">NJM9701</strain>
    </source>
</reference>
<organism evidence="12">
    <name type="scientific">Aphanomyces invadans</name>
    <dbReference type="NCBI Taxonomy" id="157072"/>
    <lineage>
        <taxon>Eukaryota</taxon>
        <taxon>Sar</taxon>
        <taxon>Stramenopiles</taxon>
        <taxon>Oomycota</taxon>
        <taxon>Saprolegniomycetes</taxon>
        <taxon>Saprolegniales</taxon>
        <taxon>Verrucalvaceae</taxon>
        <taxon>Aphanomyces</taxon>
    </lineage>
</organism>
<dbReference type="EC" id="3.5.1.98" evidence="3"/>
<evidence type="ECO:0000259" key="11">
    <source>
        <dbReference type="Pfam" id="PF00850"/>
    </source>
</evidence>
<dbReference type="Pfam" id="PF00850">
    <property type="entry name" value="Hist_deacetyl"/>
    <property type="match status" value="1"/>
</dbReference>
<keyword evidence="7" id="KW-0805">Transcription regulation</keyword>
<evidence type="ECO:0000256" key="5">
    <source>
        <dbReference type="ARBA" id="ARBA00022801"/>
    </source>
</evidence>
<feature type="domain" description="Histone deacetylase" evidence="11">
    <location>
        <begin position="259"/>
        <end position="548"/>
    </location>
</feature>
<dbReference type="GO" id="GO:0005737">
    <property type="term" value="C:cytoplasm"/>
    <property type="evidence" value="ECO:0007669"/>
    <property type="project" value="TreeGrafter"/>
</dbReference>
<evidence type="ECO:0000256" key="2">
    <source>
        <dbReference type="ARBA" id="ARBA00007738"/>
    </source>
</evidence>
<dbReference type="eggNOG" id="KOG1343">
    <property type="taxonomic scope" value="Eukaryota"/>
</dbReference>
<evidence type="ECO:0000256" key="9">
    <source>
        <dbReference type="ARBA" id="ARBA00023242"/>
    </source>
</evidence>
<evidence type="ECO:0000256" key="6">
    <source>
        <dbReference type="ARBA" id="ARBA00022853"/>
    </source>
</evidence>
<evidence type="ECO:0000256" key="4">
    <source>
        <dbReference type="ARBA" id="ARBA00022491"/>
    </source>
</evidence>